<organism evidence="2 3">
    <name type="scientific">Trichinella zimbabwensis</name>
    <dbReference type="NCBI Taxonomy" id="268475"/>
    <lineage>
        <taxon>Eukaryota</taxon>
        <taxon>Metazoa</taxon>
        <taxon>Ecdysozoa</taxon>
        <taxon>Nematoda</taxon>
        <taxon>Enoplea</taxon>
        <taxon>Dorylaimia</taxon>
        <taxon>Trichinellida</taxon>
        <taxon>Trichinellidae</taxon>
        <taxon>Trichinella</taxon>
    </lineage>
</organism>
<keyword evidence="3" id="KW-1185">Reference proteome</keyword>
<gene>
    <name evidence="2" type="ORF">T11_8250</name>
</gene>
<comment type="caution">
    <text evidence="2">The sequence shown here is derived from an EMBL/GenBank/DDBJ whole genome shotgun (WGS) entry which is preliminary data.</text>
</comment>
<evidence type="ECO:0000313" key="3">
    <source>
        <dbReference type="Proteomes" id="UP000055024"/>
    </source>
</evidence>
<dbReference type="OrthoDB" id="5920303at2759"/>
<feature type="transmembrane region" description="Helical" evidence="1">
    <location>
        <begin position="53"/>
        <end position="72"/>
    </location>
</feature>
<protein>
    <recommendedName>
        <fullName evidence="4">PiggyBac transposable element-derived protein domain-containing protein</fullName>
    </recommendedName>
</protein>
<dbReference type="Proteomes" id="UP000055024">
    <property type="component" value="Unassembled WGS sequence"/>
</dbReference>
<keyword evidence="1" id="KW-1133">Transmembrane helix</keyword>
<evidence type="ECO:0000256" key="1">
    <source>
        <dbReference type="SAM" id="Phobius"/>
    </source>
</evidence>
<sequence>MHCKPVVREKLPFSKVDRVPENDYYLGKGGVDSMDARIEDFCCKRKTNRYTMLMLYLITDVCINSAYLLMSYNQSYQKIMKRFMKELSALPAKQYIEAMYQNPKIYPQTRDAFICCGLTPKTGTAERSVIQRRNPS</sequence>
<keyword evidence="1" id="KW-0812">Transmembrane</keyword>
<evidence type="ECO:0008006" key="4">
    <source>
        <dbReference type="Google" id="ProtNLM"/>
    </source>
</evidence>
<reference evidence="2 3" key="1">
    <citation type="submission" date="2015-01" db="EMBL/GenBank/DDBJ databases">
        <title>Evolution of Trichinella species and genotypes.</title>
        <authorList>
            <person name="Korhonen P.K."/>
            <person name="Edoardo P."/>
            <person name="Giuseppe L.R."/>
            <person name="Gasser R.B."/>
        </authorList>
    </citation>
    <scope>NUCLEOTIDE SEQUENCE [LARGE SCALE GENOMIC DNA]</scope>
    <source>
        <strain evidence="2">ISS1029</strain>
    </source>
</reference>
<dbReference type="EMBL" id="JYDP01000066">
    <property type="protein sequence ID" value="KRZ09911.1"/>
    <property type="molecule type" value="Genomic_DNA"/>
</dbReference>
<name>A0A0V1HHI6_9BILA</name>
<dbReference type="AlphaFoldDB" id="A0A0V1HHI6"/>
<proteinExistence type="predicted"/>
<evidence type="ECO:0000313" key="2">
    <source>
        <dbReference type="EMBL" id="KRZ09911.1"/>
    </source>
</evidence>
<accession>A0A0V1HHI6</accession>
<keyword evidence="1" id="KW-0472">Membrane</keyword>